<dbReference type="GeneID" id="64696052"/>
<protein>
    <submittedName>
        <fullName evidence="2">Uncharacterized protein</fullName>
    </submittedName>
</protein>
<comment type="caution">
    <text evidence="2">The sequence shown here is derived from an EMBL/GenBank/DDBJ whole genome shotgun (WGS) entry which is preliminary data.</text>
</comment>
<reference evidence="2" key="1">
    <citation type="journal article" date="2020" name="New Phytol.">
        <title>Comparative genomics reveals dynamic genome evolution in host specialist ectomycorrhizal fungi.</title>
        <authorList>
            <person name="Lofgren L.A."/>
            <person name="Nguyen N.H."/>
            <person name="Vilgalys R."/>
            <person name="Ruytinx J."/>
            <person name="Liao H.L."/>
            <person name="Branco S."/>
            <person name="Kuo A."/>
            <person name="LaButti K."/>
            <person name="Lipzen A."/>
            <person name="Andreopoulos W."/>
            <person name="Pangilinan J."/>
            <person name="Riley R."/>
            <person name="Hundley H."/>
            <person name="Na H."/>
            <person name="Barry K."/>
            <person name="Grigoriev I.V."/>
            <person name="Stajich J.E."/>
            <person name="Kennedy P.G."/>
        </authorList>
    </citation>
    <scope>NUCLEOTIDE SEQUENCE</scope>
    <source>
        <strain evidence="2">FC423</strain>
    </source>
</reference>
<proteinExistence type="predicted"/>
<dbReference type="OrthoDB" id="2684470at2759"/>
<evidence type="ECO:0000313" key="3">
    <source>
        <dbReference type="Proteomes" id="UP000823399"/>
    </source>
</evidence>
<dbReference type="Proteomes" id="UP000823399">
    <property type="component" value="Unassembled WGS sequence"/>
</dbReference>
<organism evidence="2 3">
    <name type="scientific">Suillus discolor</name>
    <dbReference type="NCBI Taxonomy" id="1912936"/>
    <lineage>
        <taxon>Eukaryota</taxon>
        <taxon>Fungi</taxon>
        <taxon>Dikarya</taxon>
        <taxon>Basidiomycota</taxon>
        <taxon>Agaricomycotina</taxon>
        <taxon>Agaricomycetes</taxon>
        <taxon>Agaricomycetidae</taxon>
        <taxon>Boletales</taxon>
        <taxon>Suillineae</taxon>
        <taxon>Suillaceae</taxon>
        <taxon>Suillus</taxon>
    </lineage>
</organism>
<evidence type="ECO:0000313" key="2">
    <source>
        <dbReference type="EMBL" id="KAG2106955.1"/>
    </source>
</evidence>
<sequence>MARPTLHHTVVKRQIAAREKRCRYYENWVLNGYRHCERINLKRHQLTSSSSSTLSECLALVKTTKDETVQFVKTLSAPDTTVETTGRSDITIIEKAIEKLEDFSDNAHRGLDWIYERCGICDEWHAVDESMSILAILNATKIQLKDGTPYMADPRTTSLHRDVPQRVPQMQKKGNYANFWLPFFEKWEEKWPTRDSLFPDASLDQLTDAQLEKEAEARKRLTAKLRNDLGNLKAGRKANASGNSVVHKLISKIIKASPTSRTRHLKPEEVYAKKYYASRVQPGVKAELSSLQEELNPPNDRKNRNLTNESAKVKEEISQLARDMKEARGLEDEKDHSPEVTDAQLLTEILSTFFSKLHDTTGWTFSVLLGGPNPANGGKLDISSLHIGSTTLGNPFNQVFPKFDENVMVPYFEFVSRAFSDAGTDNVSNETSSQSILEDDTLLRISAAPDDIPGTDPENKMQVFLEISLLVLKMMVSTTSSIPPSLPCQMGTPPPALRLTSSLQMGTPPPALHLMSSLQRLRLWLFLQ</sequence>
<dbReference type="EMBL" id="JABBWM010000033">
    <property type="protein sequence ID" value="KAG2106955.1"/>
    <property type="molecule type" value="Genomic_DNA"/>
</dbReference>
<name>A0A9P7F6K4_9AGAM</name>
<dbReference type="RefSeq" id="XP_041291894.1">
    <property type="nucleotide sequence ID" value="XM_041433793.1"/>
</dbReference>
<feature type="region of interest" description="Disordered" evidence="1">
    <location>
        <begin position="287"/>
        <end position="314"/>
    </location>
</feature>
<accession>A0A9P7F6K4</accession>
<evidence type="ECO:0000256" key="1">
    <source>
        <dbReference type="SAM" id="MobiDB-lite"/>
    </source>
</evidence>
<dbReference type="AlphaFoldDB" id="A0A9P7F6K4"/>
<keyword evidence="3" id="KW-1185">Reference proteome</keyword>
<gene>
    <name evidence="2" type="ORF">F5147DRAFT_653553</name>
</gene>